<sequence length="67" mass="7013">MSGERVRLGLDGLAWFKSSYSAGDGGECVEVAVRPAKVHLRDSKDATCAALAVQPAAWTAFVGFTAL</sequence>
<dbReference type="AlphaFoldDB" id="A0A6N9UDG5"/>
<keyword evidence="3" id="KW-1185">Reference proteome</keyword>
<accession>A0A6N9UDG5</accession>
<gene>
    <name evidence="2" type="ORF">G3I46_04015</name>
</gene>
<name>A0A6N9UDG5_9ACTN</name>
<feature type="domain" description="DUF397" evidence="1">
    <location>
        <begin position="13"/>
        <end position="63"/>
    </location>
</feature>
<evidence type="ECO:0000313" key="2">
    <source>
        <dbReference type="EMBL" id="NEB15685.1"/>
    </source>
</evidence>
<dbReference type="Pfam" id="PF04149">
    <property type="entry name" value="DUF397"/>
    <property type="match status" value="1"/>
</dbReference>
<dbReference type="InterPro" id="IPR007278">
    <property type="entry name" value="DUF397"/>
</dbReference>
<evidence type="ECO:0000313" key="3">
    <source>
        <dbReference type="Proteomes" id="UP000469545"/>
    </source>
</evidence>
<organism evidence="2 3">
    <name type="scientific">Streptomyces coelicoflavus</name>
    <dbReference type="NCBI Taxonomy" id="285562"/>
    <lineage>
        <taxon>Bacteria</taxon>
        <taxon>Bacillati</taxon>
        <taxon>Actinomycetota</taxon>
        <taxon>Actinomycetes</taxon>
        <taxon>Kitasatosporales</taxon>
        <taxon>Streptomycetaceae</taxon>
        <taxon>Streptomyces</taxon>
    </lineage>
</organism>
<comment type="caution">
    <text evidence="2">The sequence shown here is derived from an EMBL/GenBank/DDBJ whole genome shotgun (WGS) entry which is preliminary data.</text>
</comment>
<reference evidence="2 3" key="1">
    <citation type="submission" date="2020-01" db="EMBL/GenBank/DDBJ databases">
        <title>Insect and environment-associated Actinomycetes.</title>
        <authorList>
            <person name="Currrie C."/>
            <person name="Chevrette M."/>
            <person name="Carlson C."/>
            <person name="Stubbendieck R."/>
            <person name="Wendt-Pienkowski E."/>
        </authorList>
    </citation>
    <scope>NUCLEOTIDE SEQUENCE [LARGE SCALE GENOMIC DNA]</scope>
    <source>
        <strain evidence="2 3">SID14172</strain>
    </source>
</reference>
<dbReference type="EMBL" id="JAAGMB010000094">
    <property type="protein sequence ID" value="NEB15685.1"/>
    <property type="molecule type" value="Genomic_DNA"/>
</dbReference>
<proteinExistence type="predicted"/>
<evidence type="ECO:0000259" key="1">
    <source>
        <dbReference type="Pfam" id="PF04149"/>
    </source>
</evidence>
<dbReference type="RefSeq" id="WP_164138780.1">
    <property type="nucleotide sequence ID" value="NZ_JAAGMB010000094.1"/>
</dbReference>
<protein>
    <submittedName>
        <fullName evidence="2">DUF397 domain-containing protein</fullName>
    </submittedName>
</protein>
<dbReference type="Proteomes" id="UP000469545">
    <property type="component" value="Unassembled WGS sequence"/>
</dbReference>